<evidence type="ECO:0000256" key="1">
    <source>
        <dbReference type="ARBA" id="ARBA00022603"/>
    </source>
</evidence>
<sequence>MPVVKNEDYMMDVEDLGVNGEGIGKILGYTVFVDGALPGDRVRVKVIKTKGNYGYGKLLDIAMPSPQRVEPPCRIAMQCGGCQIQHLSYQGQLAYKQAHVGNCFRRIAGMEEVPMAPILGMEDPFHYRNKVQFPVREVQGRIAIGFYAARSHRVVETDVCHIQDRFNEEIIRRVRKFMEENRVRAYDEERHKGLVRHVLTRKSHHSGEFHVTLVINGKSLPQAEALVVAFGDLPRVTGISLNFNEEKTNVILGRRTQILFGEPYLEDRIGDVRFMISPNSFYQVNPVQTKVLYEKALEYAGLTGSETVWDIYCGIGTISLFLAQKAKQVYGVEVVESAIQDARRNAEANGMKNVEFFVGEAEQVLPEKFAKEGIRADVIVVDPPRKGCDPAVIGTILEMGPARVVYVSCDPATLARDVKLLAEGGYRLEEVQPVDMFPHSVHVETVVLLSRV</sequence>
<dbReference type="FunFam" id="2.40.50.1070:FF:000003">
    <property type="entry name" value="23S rRNA (Uracil-5-)-methyltransferase RumA"/>
    <property type="match status" value="1"/>
</dbReference>
<feature type="binding site" evidence="4">
    <location>
        <position position="333"/>
    </location>
    <ligand>
        <name>S-adenosyl-L-methionine</name>
        <dbReference type="ChEBI" id="CHEBI:59789"/>
    </ligand>
</feature>
<feature type="active site" evidence="5">
    <location>
        <position position="409"/>
    </location>
</feature>
<evidence type="ECO:0000256" key="3">
    <source>
        <dbReference type="ARBA" id="ARBA00022691"/>
    </source>
</evidence>
<accession>A0A7X5HUA0</accession>
<keyword evidence="1 4" id="KW-0489">Methyltransferase</keyword>
<evidence type="ECO:0000313" key="7">
    <source>
        <dbReference type="EMBL" id="NDL66765.1"/>
    </source>
</evidence>
<dbReference type="InterPro" id="IPR029063">
    <property type="entry name" value="SAM-dependent_MTases_sf"/>
</dbReference>
<dbReference type="GO" id="GO:0070041">
    <property type="term" value="F:rRNA (uridine-C5-)-methyltransferase activity"/>
    <property type="evidence" value="ECO:0007669"/>
    <property type="project" value="TreeGrafter"/>
</dbReference>
<dbReference type="PROSITE" id="PS50926">
    <property type="entry name" value="TRAM"/>
    <property type="match status" value="1"/>
</dbReference>
<dbReference type="FunFam" id="3.40.50.150:FF:000009">
    <property type="entry name" value="23S rRNA (Uracil(1939)-C(5))-methyltransferase RlmD"/>
    <property type="match status" value="1"/>
</dbReference>
<dbReference type="Proteomes" id="UP000461585">
    <property type="component" value="Unassembled WGS sequence"/>
</dbReference>
<dbReference type="InterPro" id="IPR030391">
    <property type="entry name" value="MeTrfase_TrmA_CS"/>
</dbReference>
<feature type="binding site" evidence="4">
    <location>
        <position position="312"/>
    </location>
    <ligand>
        <name>S-adenosyl-L-methionine</name>
        <dbReference type="ChEBI" id="CHEBI:59789"/>
    </ligand>
</feature>
<dbReference type="InterPro" id="IPR030390">
    <property type="entry name" value="MeTrfase_TrmA_AS"/>
</dbReference>
<feature type="active site" description="Nucleophile" evidence="4">
    <location>
        <position position="409"/>
    </location>
</feature>
<dbReference type="PROSITE" id="PS01230">
    <property type="entry name" value="TRMA_1"/>
    <property type="match status" value="1"/>
</dbReference>
<dbReference type="SUPFAM" id="SSF50249">
    <property type="entry name" value="Nucleic acid-binding proteins"/>
    <property type="match status" value="1"/>
</dbReference>
<dbReference type="Gene3D" id="2.40.50.140">
    <property type="entry name" value="Nucleic acid-binding proteins"/>
    <property type="match status" value="1"/>
</dbReference>
<keyword evidence="3 4" id="KW-0949">S-adenosyl-L-methionine</keyword>
<dbReference type="Gene3D" id="3.40.50.150">
    <property type="entry name" value="Vaccinia Virus protein VP39"/>
    <property type="match status" value="1"/>
</dbReference>
<dbReference type="EMBL" id="JAAEEH010000005">
    <property type="protein sequence ID" value="NDL66765.1"/>
    <property type="molecule type" value="Genomic_DNA"/>
</dbReference>
<feature type="domain" description="TRAM" evidence="6">
    <location>
        <begin position="2"/>
        <end position="60"/>
    </location>
</feature>
<feature type="binding site" evidence="4">
    <location>
        <position position="382"/>
    </location>
    <ligand>
        <name>S-adenosyl-L-methionine</name>
        <dbReference type="ChEBI" id="CHEBI:59789"/>
    </ligand>
</feature>
<dbReference type="InterPro" id="IPR002792">
    <property type="entry name" value="TRAM_dom"/>
</dbReference>
<gene>
    <name evidence="7" type="primary">rlmD</name>
    <name evidence="7" type="ORF">GXN74_03270</name>
</gene>
<evidence type="ECO:0000256" key="5">
    <source>
        <dbReference type="PROSITE-ProRule" id="PRU10015"/>
    </source>
</evidence>
<dbReference type="CDD" id="cd02440">
    <property type="entry name" value="AdoMet_MTases"/>
    <property type="match status" value="1"/>
</dbReference>
<reference evidence="7 8" key="1">
    <citation type="submission" date="2020-01" db="EMBL/GenBank/DDBJ databases">
        <title>Anaeroalcalibacter tamaniensis gen. nov., sp. nov., moderately halophilic strictly anaerobic fermenter bacterium from mud volcano of Taman peninsula.</title>
        <authorList>
            <person name="Frolova A."/>
            <person name="Merkel A.Y."/>
            <person name="Slobodkin A.I."/>
        </authorList>
    </citation>
    <scope>NUCLEOTIDE SEQUENCE [LARGE SCALE GENOMIC DNA]</scope>
    <source>
        <strain evidence="7 8">F-3ap</strain>
    </source>
</reference>
<proteinExistence type="inferred from homology"/>
<dbReference type="EC" id="2.1.1.190" evidence="7"/>
<organism evidence="7 8">
    <name type="scientific">Anaerotalea alkaliphila</name>
    <dbReference type="NCBI Taxonomy" id="2662126"/>
    <lineage>
        <taxon>Bacteria</taxon>
        <taxon>Bacillati</taxon>
        <taxon>Bacillota</taxon>
        <taxon>Clostridia</taxon>
        <taxon>Eubacteriales</taxon>
        <taxon>Anaerotalea</taxon>
    </lineage>
</organism>
<dbReference type="PANTHER" id="PTHR11061:SF30">
    <property type="entry name" value="TRNA (URACIL(54)-C(5))-METHYLTRANSFERASE"/>
    <property type="match status" value="1"/>
</dbReference>
<evidence type="ECO:0000256" key="2">
    <source>
        <dbReference type="ARBA" id="ARBA00022679"/>
    </source>
</evidence>
<dbReference type="InterPro" id="IPR010280">
    <property type="entry name" value="U5_MeTrfase_fam"/>
</dbReference>
<comment type="similarity">
    <text evidence="4">Belongs to the class I-like SAM-binding methyltransferase superfamily. RNA M5U methyltransferase family.</text>
</comment>
<protein>
    <submittedName>
        <fullName evidence="7">23S rRNA (Uracil(1939)-C(5))-methyltransferase RlmD</fullName>
        <ecNumber evidence="7">2.1.1.190</ecNumber>
    </submittedName>
</protein>
<dbReference type="Gene3D" id="2.40.50.1070">
    <property type="match status" value="1"/>
</dbReference>
<dbReference type="NCBIfam" id="TIGR00479">
    <property type="entry name" value="rumA"/>
    <property type="match status" value="1"/>
</dbReference>
<name>A0A7X5HUA0_9FIRM</name>
<evidence type="ECO:0000259" key="6">
    <source>
        <dbReference type="PROSITE" id="PS50926"/>
    </source>
</evidence>
<keyword evidence="8" id="KW-1185">Reference proteome</keyword>
<dbReference type="PANTHER" id="PTHR11061">
    <property type="entry name" value="RNA M5U METHYLTRANSFERASE"/>
    <property type="match status" value="1"/>
</dbReference>
<dbReference type="Pfam" id="PF05958">
    <property type="entry name" value="tRNA_U5-meth_tr"/>
    <property type="match status" value="1"/>
</dbReference>
<dbReference type="AlphaFoldDB" id="A0A7X5HUA0"/>
<dbReference type="PROSITE" id="PS01231">
    <property type="entry name" value="TRMA_2"/>
    <property type="match status" value="1"/>
</dbReference>
<dbReference type="PROSITE" id="PS51687">
    <property type="entry name" value="SAM_MT_RNA_M5U"/>
    <property type="match status" value="1"/>
</dbReference>
<evidence type="ECO:0000313" key="8">
    <source>
        <dbReference type="Proteomes" id="UP000461585"/>
    </source>
</evidence>
<dbReference type="Pfam" id="PF01938">
    <property type="entry name" value="TRAM"/>
    <property type="match status" value="1"/>
</dbReference>
<evidence type="ECO:0000256" key="4">
    <source>
        <dbReference type="PROSITE-ProRule" id="PRU01024"/>
    </source>
</evidence>
<dbReference type="InterPro" id="IPR012340">
    <property type="entry name" value="NA-bd_OB-fold"/>
</dbReference>
<dbReference type="FunFam" id="2.40.50.140:FF:000097">
    <property type="entry name" value="23S rRNA (uracil(1939)-C(5))-methyltransferase RlmD"/>
    <property type="match status" value="1"/>
</dbReference>
<comment type="caution">
    <text evidence="7">The sequence shown here is derived from an EMBL/GenBank/DDBJ whole genome shotgun (WGS) entry which is preliminary data.</text>
</comment>
<dbReference type="GO" id="GO:0070475">
    <property type="term" value="P:rRNA base methylation"/>
    <property type="evidence" value="ECO:0007669"/>
    <property type="project" value="TreeGrafter"/>
</dbReference>
<keyword evidence="2 4" id="KW-0808">Transferase</keyword>
<feature type="binding site" evidence="4">
    <location>
        <position position="283"/>
    </location>
    <ligand>
        <name>S-adenosyl-L-methionine</name>
        <dbReference type="ChEBI" id="CHEBI:59789"/>
    </ligand>
</feature>
<dbReference type="SUPFAM" id="SSF53335">
    <property type="entry name" value="S-adenosyl-L-methionine-dependent methyltransferases"/>
    <property type="match status" value="1"/>
</dbReference>